<dbReference type="Gene3D" id="1.20.5.1930">
    <property type="match status" value="1"/>
</dbReference>
<dbReference type="InterPro" id="IPR003594">
    <property type="entry name" value="HATPase_dom"/>
</dbReference>
<dbReference type="SMART" id="SM00387">
    <property type="entry name" value="HATPase_c"/>
    <property type="match status" value="1"/>
</dbReference>
<dbReference type="InterPro" id="IPR029016">
    <property type="entry name" value="GAF-like_dom_sf"/>
</dbReference>
<reference evidence="7 8" key="1">
    <citation type="submission" date="2020-08" db="EMBL/GenBank/DDBJ databases">
        <title>A Genomic Blueprint of the Chicken Gut Microbiome.</title>
        <authorList>
            <person name="Gilroy R."/>
            <person name="Ravi A."/>
            <person name="Getino M."/>
            <person name="Pursley I."/>
            <person name="Horton D.L."/>
            <person name="Alikhan N.-F."/>
            <person name="Baker D."/>
            <person name="Gharbi K."/>
            <person name="Hall N."/>
            <person name="Watson M."/>
            <person name="Adriaenssens E.M."/>
            <person name="Foster-Nyarko E."/>
            <person name="Jarju S."/>
            <person name="Secka A."/>
            <person name="Antonio M."/>
            <person name="Oren A."/>
            <person name="Chaudhuri R."/>
            <person name="La Ragione R.M."/>
            <person name="Hildebrand F."/>
            <person name="Pallen M.J."/>
        </authorList>
    </citation>
    <scope>NUCLEOTIDE SEQUENCE [LARGE SCALE GENOMIC DNA]</scope>
    <source>
        <strain evidence="7 8">Sa4CUA7</strain>
    </source>
</reference>
<dbReference type="Gene3D" id="3.30.450.40">
    <property type="match status" value="2"/>
</dbReference>
<evidence type="ECO:0000259" key="6">
    <source>
        <dbReference type="SMART" id="SM00387"/>
    </source>
</evidence>
<dbReference type="PANTHER" id="PTHR24421">
    <property type="entry name" value="NITRATE/NITRITE SENSOR PROTEIN NARX-RELATED"/>
    <property type="match status" value="1"/>
</dbReference>
<keyword evidence="2" id="KW-0418">Kinase</keyword>
<protein>
    <submittedName>
        <fullName evidence="7">GAF domain-containing protein</fullName>
    </submittedName>
</protein>
<dbReference type="Pfam" id="PF02518">
    <property type="entry name" value="HATPase_c"/>
    <property type="match status" value="1"/>
</dbReference>
<evidence type="ECO:0000256" key="4">
    <source>
        <dbReference type="SAM" id="MobiDB-lite"/>
    </source>
</evidence>
<dbReference type="InterPro" id="IPR050482">
    <property type="entry name" value="Sensor_HK_TwoCompSys"/>
</dbReference>
<sequence length="575" mass="60777">MAGDGILSFPDSPRTSLDDAITKLLTQADVVMRTQGRLRSLLQANQTVVEQIELSEVLRRAVLAATELVDAEYGALGVLAPERDGLERFITVGMTSEEAAAVGHLSACDEVLHALIADPSPVRLTDVSRHAYVSGDSPPLPARTSALAVPIRIRGEVFGTFYLTSSRDDAFTDEDEQLLSALAATSGFAIDNARLFADTEARRRWATAAADLVPALASMPLTTSFDLIATRVFHVADATSVAVLLLGGDGENLRVAAFRGAGEATRLGAVVSPTSPVFDGRLDDASPHAFGRRVAEDTDGLLVDDGGFVGPSAVIPLRHETRLWGLLTLARRPDQPRFSAAEMEGAGDLASQASYALELARAREDGQRALLADDRRRIARDLHDHVIQQLFGAGLGLQSVSGRLGPGAETNTIHDAIDQIDEAITQIRTVVFALSQRDETSLRHQLLDVLGELSAETRRPPAIRFTGPVDHLVRGDLGTDVVAAARELLSNAIKHADATHISIEVAVAEGVVSVVVADDGAGMGSGGHRRGLVNLEERALGHGGAFDVQSSRSGTTATWTARTTSPAAGGHGDRG</sequence>
<keyword evidence="8" id="KW-1185">Reference proteome</keyword>
<dbReference type="PANTHER" id="PTHR24421:SF56">
    <property type="entry name" value="OXYGEN SENSOR HISTIDINE KINASE RESPONSE REGULATOR DOST"/>
    <property type="match status" value="1"/>
</dbReference>
<dbReference type="Gene3D" id="3.30.565.10">
    <property type="entry name" value="Histidine kinase-like ATPase, C-terminal domain"/>
    <property type="match status" value="1"/>
</dbReference>
<organism evidence="7 8">
    <name type="scientific">Microbacterium pullorum</name>
    <dbReference type="NCBI Taxonomy" id="2762236"/>
    <lineage>
        <taxon>Bacteria</taxon>
        <taxon>Bacillati</taxon>
        <taxon>Actinomycetota</taxon>
        <taxon>Actinomycetes</taxon>
        <taxon>Micrococcales</taxon>
        <taxon>Microbacteriaceae</taxon>
        <taxon>Microbacterium</taxon>
    </lineage>
</organism>
<dbReference type="Proteomes" id="UP000648352">
    <property type="component" value="Unassembled WGS sequence"/>
</dbReference>
<dbReference type="SMART" id="SM00065">
    <property type="entry name" value="GAF"/>
    <property type="match status" value="2"/>
</dbReference>
<name>A0ABR8RZL9_9MICO</name>
<comment type="caution">
    <text evidence="7">The sequence shown here is derived from an EMBL/GenBank/DDBJ whole genome shotgun (WGS) entry which is preliminary data.</text>
</comment>
<gene>
    <name evidence="7" type="ORF">H9651_03435</name>
</gene>
<dbReference type="InterPro" id="IPR036890">
    <property type="entry name" value="HATPase_C_sf"/>
</dbReference>
<dbReference type="InterPro" id="IPR003018">
    <property type="entry name" value="GAF"/>
</dbReference>
<keyword evidence="3" id="KW-0902">Two-component regulatory system</keyword>
<evidence type="ECO:0000256" key="3">
    <source>
        <dbReference type="ARBA" id="ARBA00023012"/>
    </source>
</evidence>
<feature type="region of interest" description="Disordered" evidence="4">
    <location>
        <begin position="546"/>
        <end position="575"/>
    </location>
</feature>
<evidence type="ECO:0000259" key="5">
    <source>
        <dbReference type="SMART" id="SM00065"/>
    </source>
</evidence>
<evidence type="ECO:0000313" key="8">
    <source>
        <dbReference type="Proteomes" id="UP000648352"/>
    </source>
</evidence>
<feature type="domain" description="GAF" evidence="5">
    <location>
        <begin position="220"/>
        <end position="367"/>
    </location>
</feature>
<dbReference type="Pfam" id="PF01590">
    <property type="entry name" value="GAF"/>
    <property type="match status" value="1"/>
</dbReference>
<feature type="domain" description="GAF" evidence="5">
    <location>
        <begin position="53"/>
        <end position="200"/>
    </location>
</feature>
<feature type="domain" description="Histidine kinase/HSP90-like ATPase" evidence="6">
    <location>
        <begin position="476"/>
        <end position="565"/>
    </location>
</feature>
<dbReference type="SUPFAM" id="SSF55874">
    <property type="entry name" value="ATPase domain of HSP90 chaperone/DNA topoisomerase II/histidine kinase"/>
    <property type="match status" value="1"/>
</dbReference>
<dbReference type="Pfam" id="PF07730">
    <property type="entry name" value="HisKA_3"/>
    <property type="match status" value="1"/>
</dbReference>
<evidence type="ECO:0000256" key="2">
    <source>
        <dbReference type="ARBA" id="ARBA00022777"/>
    </source>
</evidence>
<dbReference type="SUPFAM" id="SSF55781">
    <property type="entry name" value="GAF domain-like"/>
    <property type="match status" value="2"/>
</dbReference>
<dbReference type="EMBL" id="JACSQP010000002">
    <property type="protein sequence ID" value="MBD7956683.1"/>
    <property type="molecule type" value="Genomic_DNA"/>
</dbReference>
<feature type="compositionally biased region" description="Low complexity" evidence="4">
    <location>
        <begin position="550"/>
        <end position="568"/>
    </location>
</feature>
<proteinExistence type="predicted"/>
<keyword evidence="1" id="KW-0808">Transferase</keyword>
<dbReference type="Pfam" id="PF13185">
    <property type="entry name" value="GAF_2"/>
    <property type="match status" value="1"/>
</dbReference>
<accession>A0ABR8RZL9</accession>
<evidence type="ECO:0000256" key="1">
    <source>
        <dbReference type="ARBA" id="ARBA00022679"/>
    </source>
</evidence>
<dbReference type="InterPro" id="IPR011712">
    <property type="entry name" value="Sig_transdc_His_kin_sub3_dim/P"/>
</dbReference>
<evidence type="ECO:0000313" key="7">
    <source>
        <dbReference type="EMBL" id="MBD7956683.1"/>
    </source>
</evidence>